<dbReference type="InterPro" id="IPR012337">
    <property type="entry name" value="RNaseH-like_sf"/>
</dbReference>
<reference evidence="2" key="1">
    <citation type="submission" date="2020-01" db="EMBL/GenBank/DDBJ databases">
        <title>Genome Sequencing of Three Apophysomyces-Like Fungal Strains Confirms a Novel Fungal Genus in the Mucoromycota with divergent Burkholderia-like Endosymbiotic Bacteria.</title>
        <authorList>
            <person name="Stajich J.E."/>
            <person name="Macias A.M."/>
            <person name="Carter-House D."/>
            <person name="Lovett B."/>
            <person name="Kasson L.R."/>
            <person name="Berry K."/>
            <person name="Grigoriev I."/>
            <person name="Chang Y."/>
            <person name="Spatafora J."/>
            <person name="Kasson M.T."/>
        </authorList>
    </citation>
    <scope>NUCLEOTIDE SEQUENCE</scope>
    <source>
        <strain evidence="2">NRRL A-21654</strain>
    </source>
</reference>
<dbReference type="PANTHER" id="PTHR28083">
    <property type="entry name" value="GOOD FOR FULL DBP5 ACTIVITY PROTEIN 2"/>
    <property type="match status" value="1"/>
</dbReference>
<dbReference type="SUPFAM" id="SSF53098">
    <property type="entry name" value="Ribonuclease H-like"/>
    <property type="match status" value="1"/>
</dbReference>
<protein>
    <recommendedName>
        <fullName evidence="1">Gfd2/YDR514C-like C-terminal domain-containing protein</fullName>
    </recommendedName>
</protein>
<evidence type="ECO:0000259" key="1">
    <source>
        <dbReference type="Pfam" id="PF21762"/>
    </source>
</evidence>
<dbReference type="InterPro" id="IPR036397">
    <property type="entry name" value="RNaseH_sf"/>
</dbReference>
<dbReference type="InterPro" id="IPR048519">
    <property type="entry name" value="Gfd2/YDR514C-like_C"/>
</dbReference>
<dbReference type="Proteomes" id="UP000605846">
    <property type="component" value="Unassembled WGS sequence"/>
</dbReference>
<dbReference type="Gene3D" id="3.30.420.10">
    <property type="entry name" value="Ribonuclease H-like superfamily/Ribonuclease H"/>
    <property type="match status" value="1"/>
</dbReference>
<name>A0A8H7BTV6_9FUNG</name>
<dbReference type="Pfam" id="PF21762">
    <property type="entry name" value="DEDDh_C"/>
    <property type="match status" value="1"/>
</dbReference>
<dbReference type="AlphaFoldDB" id="A0A8H7BTV6"/>
<dbReference type="PANTHER" id="PTHR28083:SF1">
    <property type="entry name" value="GOOD FOR FULL DBP5 ACTIVITY PROTEIN 2"/>
    <property type="match status" value="1"/>
</dbReference>
<accession>A0A8H7BTV6</accession>
<feature type="domain" description="Gfd2/YDR514C-like C-terminal" evidence="1">
    <location>
        <begin position="154"/>
        <end position="333"/>
    </location>
</feature>
<sequence length="341" mass="39696">MSAGNYYFQWKDIQNSWFQQYRSYNFASFEALRDFFDPKNFFAPNAKTTGIILHAGVDTDGVWFTLITPSACSRLRQILSEYLISKVGATVPVPIEPLNPRTYTDIKFAAMTDRNVYQRWLRNVSKANKGRERMQEAKNMWKQAKSFIEDKQYVLFSIDIEAWEQDHSVLLEIGWSMYDTRNDQYMDQHYLVDTYRHLQNGKYVDDHKLRFQFGTSVWCTLKQALEEFKKDLDWATQRDSGFVLVGHGLDSDLKYLQQHKFLWPGHAGEEDILDVNKSALVAILNTDTIYAASISNLHNPPSLGKILAEFEIEHWCLHNAGNDAHYTMELLMALIDRFPTS</sequence>
<keyword evidence="3" id="KW-1185">Reference proteome</keyword>
<evidence type="ECO:0000313" key="3">
    <source>
        <dbReference type="Proteomes" id="UP000605846"/>
    </source>
</evidence>
<gene>
    <name evidence="2" type="ORF">EC973_001936</name>
</gene>
<dbReference type="EMBL" id="JABAYA010000015">
    <property type="protein sequence ID" value="KAF7730555.1"/>
    <property type="molecule type" value="Genomic_DNA"/>
</dbReference>
<evidence type="ECO:0000313" key="2">
    <source>
        <dbReference type="EMBL" id="KAF7730555.1"/>
    </source>
</evidence>
<dbReference type="GO" id="GO:0005634">
    <property type="term" value="C:nucleus"/>
    <property type="evidence" value="ECO:0007669"/>
    <property type="project" value="TreeGrafter"/>
</dbReference>
<comment type="caution">
    <text evidence="2">The sequence shown here is derived from an EMBL/GenBank/DDBJ whole genome shotgun (WGS) entry which is preliminary data.</text>
</comment>
<organism evidence="2 3">
    <name type="scientific">Apophysomyces ossiformis</name>
    <dbReference type="NCBI Taxonomy" id="679940"/>
    <lineage>
        <taxon>Eukaryota</taxon>
        <taxon>Fungi</taxon>
        <taxon>Fungi incertae sedis</taxon>
        <taxon>Mucoromycota</taxon>
        <taxon>Mucoromycotina</taxon>
        <taxon>Mucoromycetes</taxon>
        <taxon>Mucorales</taxon>
        <taxon>Mucorineae</taxon>
        <taxon>Mucoraceae</taxon>
        <taxon>Apophysomyces</taxon>
    </lineage>
</organism>
<dbReference type="OrthoDB" id="5953249at2759"/>
<dbReference type="GO" id="GO:0003676">
    <property type="term" value="F:nucleic acid binding"/>
    <property type="evidence" value="ECO:0007669"/>
    <property type="project" value="InterPro"/>
</dbReference>
<proteinExistence type="predicted"/>
<dbReference type="InterPro" id="IPR040151">
    <property type="entry name" value="Gfd2/YDR514C-like"/>
</dbReference>